<evidence type="ECO:0000256" key="1">
    <source>
        <dbReference type="SAM" id="MobiDB-lite"/>
    </source>
</evidence>
<proteinExistence type="predicted"/>
<dbReference type="AlphaFoldDB" id="A0A316YLA7"/>
<protein>
    <recommendedName>
        <fullName evidence="4">DUF429 domain-containing protein</fullName>
    </recommendedName>
</protein>
<name>A0A316YLA7_9BASI</name>
<dbReference type="EMBL" id="KZ819637">
    <property type="protein sequence ID" value="PWN89438.1"/>
    <property type="molecule type" value="Genomic_DNA"/>
</dbReference>
<dbReference type="InParanoid" id="A0A316YLA7"/>
<reference evidence="2" key="1">
    <citation type="journal article" date="2018" name="Mol. Biol. Evol.">
        <title>Broad Genomic Sampling Reveals a Smut Pathogenic Ancestry of the Fungal Clade Ustilaginomycotina.</title>
        <authorList>
            <person name="Kijpornyongpan T."/>
            <person name="Mondo S.J."/>
            <person name="Barry K."/>
            <person name="Sandor L."/>
            <person name="Lee J."/>
            <person name="Lipzen A."/>
            <person name="Pangilinan J."/>
            <person name="LaButti K."/>
            <person name="Hainaut M."/>
            <person name="Henrissat B."/>
            <person name="Grigoriev I.V."/>
            <person name="Spatafora J.W."/>
            <person name="Aime M.C."/>
        </authorList>
    </citation>
    <scope>NUCLEOTIDE SEQUENCE [LARGE SCALE GENOMIC DNA]</scope>
    <source>
        <strain evidence="2">MCA 4198</strain>
    </source>
</reference>
<dbReference type="Proteomes" id="UP000245768">
    <property type="component" value="Unassembled WGS sequence"/>
</dbReference>
<dbReference type="OrthoDB" id="10450629at2759"/>
<keyword evidence="3" id="KW-1185">Reference proteome</keyword>
<sequence length="346" mass="37540">MPKKKDGGGQGRCRAELEYSGGKEEEKDGEEVVIGIDGARTGWVVAMLNIKNGKSKVFHIRSLQRLEALLVEGHRYRVRCIAIDMPIGLASRAERGGRPCDRAARSTLQQARRGAASPSSSSKVVGPSSIFTPPSRPALEAFKAGATHKEVSLANMASAEEGAERQGLGLSIQTYHIMAKINELDQVLIPRGEGSNACLREHSATPVLEAHPELAFLGLSKGKAMPTKKGQQERARRFELLAGEMDLEVLELDLAASTWQLEELDEPDLTSKIRTAADDVLDALVCAVVALRWVQGKARAVLKEGEDTVPADRADGSLTGKRHKKGERHDANTDKRGLPMNIWACK</sequence>
<dbReference type="Pfam" id="PF04250">
    <property type="entry name" value="DUF429"/>
    <property type="match status" value="1"/>
</dbReference>
<gene>
    <name evidence="2" type="ORF">FA10DRAFT_280458</name>
</gene>
<dbReference type="GeneID" id="37045533"/>
<accession>A0A316YLA7</accession>
<feature type="region of interest" description="Disordered" evidence="1">
    <location>
        <begin position="105"/>
        <end position="130"/>
    </location>
</feature>
<organism evidence="2 3">
    <name type="scientific">Acaromyces ingoldii</name>
    <dbReference type="NCBI Taxonomy" id="215250"/>
    <lineage>
        <taxon>Eukaryota</taxon>
        <taxon>Fungi</taxon>
        <taxon>Dikarya</taxon>
        <taxon>Basidiomycota</taxon>
        <taxon>Ustilaginomycotina</taxon>
        <taxon>Exobasidiomycetes</taxon>
        <taxon>Exobasidiales</taxon>
        <taxon>Cryptobasidiaceae</taxon>
        <taxon>Acaromyces</taxon>
    </lineage>
</organism>
<evidence type="ECO:0008006" key="4">
    <source>
        <dbReference type="Google" id="ProtNLM"/>
    </source>
</evidence>
<feature type="region of interest" description="Disordered" evidence="1">
    <location>
        <begin position="310"/>
        <end position="333"/>
    </location>
</feature>
<dbReference type="RefSeq" id="XP_025376636.1">
    <property type="nucleotide sequence ID" value="XM_025523617.1"/>
</dbReference>
<feature type="region of interest" description="Disordered" evidence="1">
    <location>
        <begin position="1"/>
        <end position="24"/>
    </location>
</feature>
<evidence type="ECO:0000313" key="3">
    <source>
        <dbReference type="Proteomes" id="UP000245768"/>
    </source>
</evidence>
<dbReference type="InterPro" id="IPR007362">
    <property type="entry name" value="DUF429"/>
</dbReference>
<evidence type="ECO:0000313" key="2">
    <source>
        <dbReference type="EMBL" id="PWN89438.1"/>
    </source>
</evidence>
<feature type="compositionally biased region" description="Low complexity" evidence="1">
    <location>
        <begin position="114"/>
        <end position="129"/>
    </location>
</feature>